<dbReference type="AlphaFoldDB" id="A0A383EG76"/>
<feature type="non-terminal residue" evidence="1">
    <location>
        <position position="80"/>
    </location>
</feature>
<accession>A0A383EG76</accession>
<name>A0A383EG76_9ZZZZ</name>
<protein>
    <submittedName>
        <fullName evidence="1">Uncharacterized protein</fullName>
    </submittedName>
</protein>
<dbReference type="EMBL" id="UINC01225520">
    <property type="protein sequence ID" value="SVE55629.1"/>
    <property type="molecule type" value="Genomic_DNA"/>
</dbReference>
<evidence type="ECO:0000313" key="1">
    <source>
        <dbReference type="EMBL" id="SVE55629.1"/>
    </source>
</evidence>
<gene>
    <name evidence="1" type="ORF">METZ01_LOCUS508483</name>
</gene>
<sequence length="80" mass="8954">MDYLKALKEDDWHVVGTDLNLYAPGKNVCDKFYNCGYDSIKELIAIGRKEGFTKTDKVFTASAQFAHLGASLFAEEFSIP</sequence>
<reference evidence="1" key="1">
    <citation type="submission" date="2018-05" db="EMBL/GenBank/DDBJ databases">
        <authorList>
            <person name="Lanie J.A."/>
            <person name="Ng W.-L."/>
            <person name="Kazmierczak K.M."/>
            <person name="Andrzejewski T.M."/>
            <person name="Davidsen T.M."/>
            <person name="Wayne K.J."/>
            <person name="Tettelin H."/>
            <person name="Glass J.I."/>
            <person name="Rusch D."/>
            <person name="Podicherti R."/>
            <person name="Tsui H.-C.T."/>
            <person name="Winkler M.E."/>
        </authorList>
    </citation>
    <scope>NUCLEOTIDE SEQUENCE</scope>
</reference>
<organism evidence="1">
    <name type="scientific">marine metagenome</name>
    <dbReference type="NCBI Taxonomy" id="408172"/>
    <lineage>
        <taxon>unclassified sequences</taxon>
        <taxon>metagenomes</taxon>
        <taxon>ecological metagenomes</taxon>
    </lineage>
</organism>
<proteinExistence type="predicted"/>